<dbReference type="PANTHER" id="PTHR33789">
    <property type="entry name" value="LACHRYMATORY-FACTOR SYNTHASE"/>
    <property type="match status" value="1"/>
</dbReference>
<keyword evidence="2" id="KW-1185">Reference proteome</keyword>
<accession>A0ABD2Y333</accession>
<dbReference type="Pfam" id="PF10604">
    <property type="entry name" value="Polyketide_cyc2"/>
    <property type="match status" value="1"/>
</dbReference>
<dbReference type="CDD" id="cd07821">
    <property type="entry name" value="PYR_PYL_RCAR_like"/>
    <property type="match status" value="1"/>
</dbReference>
<dbReference type="PANTHER" id="PTHR33789:SF11">
    <property type="entry name" value="OS05G0202300 PROTEIN"/>
    <property type="match status" value="1"/>
</dbReference>
<dbReference type="AlphaFoldDB" id="A0ABD2Y333"/>
<dbReference type="GO" id="GO:0004864">
    <property type="term" value="F:protein phosphatase inhibitor activity"/>
    <property type="evidence" value="ECO:0007669"/>
    <property type="project" value="UniProtKB-ARBA"/>
</dbReference>
<organism evidence="1 2">
    <name type="scientific">Cinchona calisaya</name>
    <dbReference type="NCBI Taxonomy" id="153742"/>
    <lineage>
        <taxon>Eukaryota</taxon>
        <taxon>Viridiplantae</taxon>
        <taxon>Streptophyta</taxon>
        <taxon>Embryophyta</taxon>
        <taxon>Tracheophyta</taxon>
        <taxon>Spermatophyta</taxon>
        <taxon>Magnoliopsida</taxon>
        <taxon>eudicotyledons</taxon>
        <taxon>Gunneridae</taxon>
        <taxon>Pentapetalae</taxon>
        <taxon>asterids</taxon>
        <taxon>lamiids</taxon>
        <taxon>Gentianales</taxon>
        <taxon>Rubiaceae</taxon>
        <taxon>Cinchonoideae</taxon>
        <taxon>Cinchoneae</taxon>
        <taxon>Cinchona</taxon>
    </lineage>
</organism>
<gene>
    <name evidence="1" type="ORF">ACH5RR_039703</name>
</gene>
<evidence type="ECO:0000313" key="1">
    <source>
        <dbReference type="EMBL" id="KAL3500610.1"/>
    </source>
</evidence>
<dbReference type="InterPro" id="IPR019587">
    <property type="entry name" value="Polyketide_cyclase/dehydratase"/>
</dbReference>
<dbReference type="Gene3D" id="3.30.530.20">
    <property type="match status" value="1"/>
</dbReference>
<proteinExistence type="predicted"/>
<dbReference type="Proteomes" id="UP001630127">
    <property type="component" value="Unassembled WGS sequence"/>
</dbReference>
<sequence>MEAQKQLKWEGKAIGRLKNGIKAESVWPLLEDFCSIHKWLPTINTCYQVEGVYGQPGLVRYCGKEIKNNSVMTSQWCHEKLIAMDPVVRCLSYEVLENNMGFKSYIATIKLATISSDADENGCQIEWSFLADPVEGLSCEVLLSYLKLALKGMVKNVERALL</sequence>
<dbReference type="SUPFAM" id="SSF55961">
    <property type="entry name" value="Bet v1-like"/>
    <property type="match status" value="1"/>
</dbReference>
<dbReference type="InterPro" id="IPR023393">
    <property type="entry name" value="START-like_dom_sf"/>
</dbReference>
<dbReference type="InterPro" id="IPR053249">
    <property type="entry name" value="LFS"/>
</dbReference>
<evidence type="ECO:0000313" key="2">
    <source>
        <dbReference type="Proteomes" id="UP001630127"/>
    </source>
</evidence>
<protein>
    <recommendedName>
        <fullName evidence="3">Lachrymatory factor synthase</fullName>
    </recommendedName>
</protein>
<name>A0ABD2Y333_9GENT</name>
<dbReference type="EMBL" id="JBJUIK010000016">
    <property type="protein sequence ID" value="KAL3500610.1"/>
    <property type="molecule type" value="Genomic_DNA"/>
</dbReference>
<dbReference type="FunFam" id="3.30.530.20:FF:000064">
    <property type="entry name" value="Lachrymatory-factor synthase"/>
    <property type="match status" value="1"/>
</dbReference>
<reference evidence="1 2" key="1">
    <citation type="submission" date="2024-11" db="EMBL/GenBank/DDBJ databases">
        <title>A near-complete genome assembly of Cinchona calisaya.</title>
        <authorList>
            <person name="Lian D.C."/>
            <person name="Zhao X.W."/>
            <person name="Wei L."/>
        </authorList>
    </citation>
    <scope>NUCLEOTIDE SEQUENCE [LARGE SCALE GENOMIC DNA]</scope>
    <source>
        <tissue evidence="1">Nenye</tissue>
    </source>
</reference>
<evidence type="ECO:0008006" key="3">
    <source>
        <dbReference type="Google" id="ProtNLM"/>
    </source>
</evidence>
<comment type="caution">
    <text evidence="1">The sequence shown here is derived from an EMBL/GenBank/DDBJ whole genome shotgun (WGS) entry which is preliminary data.</text>
</comment>